<evidence type="ECO:0000256" key="3">
    <source>
        <dbReference type="PROSITE-ProRule" id="PRU00023"/>
    </source>
</evidence>
<dbReference type="EnsemblMetazoa" id="BGLB006000-RB">
    <property type="protein sequence ID" value="BGLB006000-PB"/>
    <property type="gene ID" value="BGLB006000"/>
</dbReference>
<dbReference type="PANTHER" id="PTHR24198">
    <property type="entry name" value="ANKYRIN REPEAT AND PROTEIN KINASE DOMAIN-CONTAINING PROTEIN"/>
    <property type="match status" value="1"/>
</dbReference>
<feature type="repeat" description="ANK" evidence="3">
    <location>
        <begin position="230"/>
        <end position="264"/>
    </location>
</feature>
<dbReference type="Pfam" id="PF12796">
    <property type="entry name" value="Ank_2"/>
    <property type="match status" value="2"/>
</dbReference>
<dbReference type="Gene3D" id="1.10.750.20">
    <property type="entry name" value="SOCS box"/>
    <property type="match status" value="1"/>
</dbReference>
<dbReference type="VEuPathDB" id="VectorBase:BGLB006000"/>
<dbReference type="SMART" id="SM00969">
    <property type="entry name" value="SOCS_box"/>
    <property type="match status" value="1"/>
</dbReference>
<organism evidence="5 6">
    <name type="scientific">Biomphalaria glabrata</name>
    <name type="common">Bloodfluke planorb</name>
    <name type="synonym">Freshwater snail</name>
    <dbReference type="NCBI Taxonomy" id="6526"/>
    <lineage>
        <taxon>Eukaryota</taxon>
        <taxon>Metazoa</taxon>
        <taxon>Spiralia</taxon>
        <taxon>Lophotrochozoa</taxon>
        <taxon>Mollusca</taxon>
        <taxon>Gastropoda</taxon>
        <taxon>Heterobranchia</taxon>
        <taxon>Euthyneura</taxon>
        <taxon>Panpulmonata</taxon>
        <taxon>Hygrophila</taxon>
        <taxon>Lymnaeoidea</taxon>
        <taxon>Planorbidae</taxon>
        <taxon>Biomphalaria</taxon>
    </lineage>
</organism>
<feature type="domain" description="SOCS box" evidence="4">
    <location>
        <begin position="360"/>
        <end position="413"/>
    </location>
</feature>
<feature type="repeat" description="ANK" evidence="3">
    <location>
        <begin position="139"/>
        <end position="171"/>
    </location>
</feature>
<proteinExistence type="predicted"/>
<evidence type="ECO:0000256" key="2">
    <source>
        <dbReference type="ARBA" id="ARBA00023043"/>
    </source>
</evidence>
<dbReference type="SUPFAM" id="SSF48403">
    <property type="entry name" value="Ankyrin repeat"/>
    <property type="match status" value="1"/>
</dbReference>
<dbReference type="InterPro" id="IPR001496">
    <property type="entry name" value="SOCS_box"/>
</dbReference>
<accession>A0A2C9JPU2</accession>
<dbReference type="SMART" id="SM00248">
    <property type="entry name" value="ANK"/>
    <property type="match status" value="7"/>
</dbReference>
<feature type="repeat" description="ANK" evidence="3">
    <location>
        <begin position="197"/>
        <end position="229"/>
    </location>
</feature>
<dbReference type="Pfam" id="PF00023">
    <property type="entry name" value="Ank"/>
    <property type="match status" value="1"/>
</dbReference>
<dbReference type="OrthoDB" id="20872at2759"/>
<dbReference type="PANTHER" id="PTHR24198:SF165">
    <property type="entry name" value="ANKYRIN REPEAT-CONTAINING PROTEIN-RELATED"/>
    <property type="match status" value="1"/>
</dbReference>
<dbReference type="PROSITE" id="PS50225">
    <property type="entry name" value="SOCS"/>
    <property type="match status" value="1"/>
</dbReference>
<sequence>MNMLDGVDWEVVNYNELEMILQLNNFSESSVDTELSSGLTPLCSACKYNREDLVTILLHHQAQVNKQSTYLSRSPLHFACNHTYGNIGIARKIIEAQAHLDELDGNGNSSLHLACQKVNIPVVELLLKHGASVNIAGENGETPLTKACYTKDKTLVEVLLKAGSDVNSPEGLPLEIALRDSALEILYLLIQAGANVHKRPYLTHASEYGNIELMKVLYQYGADINKTDSLGMNPLQIACYSQTAGSETVELLLHWGADIHACSHMKETALHYACSLQDVKKVRLLLAYGADVNAQDRLRLSPLMVNMHNLSMSIGPQYDIAVVIARLLLAAGSRLKLEYLDSLRYPSSLLPCVAQKKRDLFNILYQHVSQPLGLLALCRVRIRRLIQPNIDKNIDSLPLPQHVKRYLNFWDIVN</sequence>
<dbReference type="RefSeq" id="XP_013076620.2">
    <property type="nucleotide sequence ID" value="XM_013221166.2"/>
</dbReference>
<evidence type="ECO:0000259" key="4">
    <source>
        <dbReference type="PROSITE" id="PS50225"/>
    </source>
</evidence>
<protein>
    <recommendedName>
        <fullName evidence="4">SOCS box domain-containing protein</fullName>
    </recommendedName>
</protein>
<dbReference type="SUPFAM" id="SSF158235">
    <property type="entry name" value="SOCS box-like"/>
    <property type="match status" value="1"/>
</dbReference>
<dbReference type="PROSITE" id="PS50297">
    <property type="entry name" value="ANK_REP_REGION"/>
    <property type="match status" value="3"/>
</dbReference>
<dbReference type="KEGG" id="bgt:106062855"/>
<dbReference type="PROSITE" id="PS50088">
    <property type="entry name" value="ANK_REPEAT"/>
    <property type="match status" value="6"/>
</dbReference>
<dbReference type="InterPro" id="IPR002110">
    <property type="entry name" value="Ankyrin_rpt"/>
</dbReference>
<dbReference type="InterPro" id="IPR036036">
    <property type="entry name" value="SOCS_box-like_dom_sf"/>
</dbReference>
<keyword evidence="1" id="KW-0677">Repeat</keyword>
<evidence type="ECO:0000256" key="1">
    <source>
        <dbReference type="ARBA" id="ARBA00022737"/>
    </source>
</evidence>
<feature type="repeat" description="ANK" evidence="3">
    <location>
        <begin position="37"/>
        <end position="69"/>
    </location>
</feature>
<dbReference type="InterPro" id="IPR036770">
    <property type="entry name" value="Ankyrin_rpt-contain_sf"/>
</dbReference>
<dbReference type="STRING" id="6526.A0A2C9JPU2"/>
<evidence type="ECO:0000313" key="5">
    <source>
        <dbReference type="EnsemblMetazoa" id="BGLB006000-PB"/>
    </source>
</evidence>
<dbReference type="VEuPathDB" id="VectorBase:BGLAX_047564"/>
<dbReference type="GO" id="GO:0035556">
    <property type="term" value="P:intracellular signal transduction"/>
    <property type="evidence" value="ECO:0007669"/>
    <property type="project" value="InterPro"/>
</dbReference>
<keyword evidence="2 3" id="KW-0040">ANK repeat</keyword>
<dbReference type="AlphaFoldDB" id="A0A2C9JPU2"/>
<feature type="repeat" description="ANK" evidence="3">
    <location>
        <begin position="265"/>
        <end position="297"/>
    </location>
</feature>
<dbReference type="Proteomes" id="UP000076420">
    <property type="component" value="Unassembled WGS sequence"/>
</dbReference>
<dbReference type="GO" id="GO:0005737">
    <property type="term" value="C:cytoplasm"/>
    <property type="evidence" value="ECO:0007669"/>
    <property type="project" value="TreeGrafter"/>
</dbReference>
<dbReference type="CDD" id="cd03716">
    <property type="entry name" value="SOCS_ASB_like"/>
    <property type="match status" value="1"/>
</dbReference>
<dbReference type="Gene3D" id="1.25.40.20">
    <property type="entry name" value="Ankyrin repeat-containing domain"/>
    <property type="match status" value="3"/>
</dbReference>
<feature type="repeat" description="ANK" evidence="3">
    <location>
        <begin position="106"/>
        <end position="138"/>
    </location>
</feature>
<name>A0A2C9JPU2_BIOGL</name>
<evidence type="ECO:0000313" key="6">
    <source>
        <dbReference type="Proteomes" id="UP000076420"/>
    </source>
</evidence>
<reference evidence="5" key="1">
    <citation type="submission" date="2020-05" db="UniProtKB">
        <authorList>
            <consortium name="EnsemblMetazoa"/>
        </authorList>
    </citation>
    <scope>IDENTIFICATION</scope>
    <source>
        <strain evidence="5">BB02</strain>
    </source>
</reference>
<dbReference type="Pfam" id="PF07525">
    <property type="entry name" value="SOCS_box"/>
    <property type="match status" value="1"/>
</dbReference>
<gene>
    <name evidence="5" type="primary">106062855</name>
</gene>